<evidence type="ECO:0000256" key="2">
    <source>
        <dbReference type="SAM" id="SignalP"/>
    </source>
</evidence>
<feature type="transmembrane region" description="Helical" evidence="1">
    <location>
        <begin position="367"/>
        <end position="387"/>
    </location>
</feature>
<reference evidence="4" key="1">
    <citation type="journal article" date="1991" name="J. Biochem.">
        <title>Cloning and nucleotide sequence of the gene (citA) encoding a citrate carrier from Salmonella typhimurium.</title>
        <authorList>
            <person name="Shimamoto T."/>
            <person name="Izawa H."/>
            <person name="Daimon H."/>
            <person name="Ishiguro N."/>
            <person name="Shinagawa M."/>
            <person name="Sakano Y."/>
            <person name="Tsuda M."/>
            <person name="Tsuchiya T."/>
        </authorList>
    </citation>
    <scope>NUCLEOTIDE SEQUENCE</scope>
</reference>
<protein>
    <submittedName>
        <fullName evidence="4">Tricarballylate utilization 4Fe-4S protein TcuB</fullName>
    </submittedName>
</protein>
<reference evidence="4" key="4">
    <citation type="journal article" date="2007" name="Biochemistry">
        <title>Tricarballylate catabolism in Salmonella enterica. The TcuB protein uses 4Fe-4S clusters and heme to transfer electrons from FADH2 in the tricarballylate dehydrogenase (TcuA) enzyme to electron acceptors in the cell membrane.</title>
        <authorList>
            <person name="Lewis J.A."/>
            <person name="Escalante-Semerena J.C."/>
        </authorList>
    </citation>
    <scope>NUCLEOTIDE SEQUENCE</scope>
</reference>
<dbReference type="InterPro" id="IPR036197">
    <property type="entry name" value="NarG-like_sf"/>
</dbReference>
<reference evidence="4" key="5">
    <citation type="submission" date="2025-08" db="UniProtKB">
        <authorList>
            <consortium name="RefSeq"/>
        </authorList>
    </citation>
    <scope>IDENTIFICATION</scope>
</reference>
<dbReference type="OrthoDB" id="9765258at2"/>
<dbReference type="AlphaFoldDB" id="A0A8B6XAA8"/>
<feature type="transmembrane region" description="Helical" evidence="1">
    <location>
        <begin position="269"/>
        <end position="290"/>
    </location>
</feature>
<dbReference type="InterPro" id="IPR012830">
    <property type="entry name" value="Citrate_utilization_prot_B"/>
</dbReference>
<dbReference type="SUPFAM" id="SSF103501">
    <property type="entry name" value="Respiratory nitrate reductase 1 gamma chain"/>
    <property type="match status" value="1"/>
</dbReference>
<keyword evidence="1" id="KW-1133">Transmembrane helix</keyword>
<evidence type="ECO:0000313" key="4">
    <source>
        <dbReference type="RefSeq" id="WP_084545217.1"/>
    </source>
</evidence>
<organism evidence="3 4">
    <name type="scientific">Derxia gummosa DSM 723</name>
    <dbReference type="NCBI Taxonomy" id="1121388"/>
    <lineage>
        <taxon>Bacteria</taxon>
        <taxon>Pseudomonadati</taxon>
        <taxon>Pseudomonadota</taxon>
        <taxon>Betaproteobacteria</taxon>
        <taxon>Burkholderiales</taxon>
        <taxon>Alcaligenaceae</taxon>
        <taxon>Derxia</taxon>
    </lineage>
</organism>
<dbReference type="NCBIfam" id="TIGR02484">
    <property type="entry name" value="CitB"/>
    <property type="match status" value="1"/>
</dbReference>
<evidence type="ECO:0000256" key="1">
    <source>
        <dbReference type="SAM" id="Phobius"/>
    </source>
</evidence>
<feature type="transmembrane region" description="Helical" evidence="1">
    <location>
        <begin position="344"/>
        <end position="361"/>
    </location>
</feature>
<feature type="chain" id="PRO_5034656107" evidence="2">
    <location>
        <begin position="21"/>
        <end position="418"/>
    </location>
</feature>
<keyword evidence="1" id="KW-0812">Transmembrane</keyword>
<sequence>MRSPDALTAAAPRAAGAASAAAVTSAAVTSAAVTPANGAATAPAARVIPIRALDGNTAEVARQMQICNACRYCEGFCAVFPAMTRRLEFGAADVAYLANLCHNCGACYHACQYAPPHEFAVNVPRAMARVRLNSYAQFAWPAPLGAAYRANGLVLSLALSVGLALFLALAIAATGGLVHAPLAGNFYAVFPHNLLAAMFGAVFGWAVLALGMGVRRFWRELAPGGISTAAGAEAASAAVTLRYLGGGHGDGCNEADDAFSLARRRFHHLTAGGFMACFAATGVATLYHYLLDLHAPYALTSLPVLLGTAGGIGLLIGPAGLLWLNLRRDPQRGDPAQRPMDRGFIALLLLTSATGLGLLAGRDGPAMALLLALHLGVVMALFLTLPYGKFAHGMFRCAALLKHAIEKRQPDRLRLGAD</sequence>
<feature type="transmembrane region" description="Helical" evidence="1">
    <location>
        <begin position="194"/>
        <end position="214"/>
    </location>
</feature>
<dbReference type="Proteomes" id="UP000675920">
    <property type="component" value="Unplaced"/>
</dbReference>
<accession>A0A8B6XAA8</accession>
<feature type="transmembrane region" description="Helical" evidence="1">
    <location>
        <begin position="153"/>
        <end position="174"/>
    </location>
</feature>
<reference evidence="4" key="2">
    <citation type="journal article" date="2004" name="J. Bacteriol.">
        <title>The Tricarballylate utilization (tcuRABC) genes of Salmonella enterica serovar Typhimurium LT2.</title>
        <authorList>
            <person name="Lewis J.A."/>
            <person name="Horswill A.R."/>
            <person name="Schwem B.E."/>
            <person name="Escalante-Semerena J.C."/>
        </authorList>
    </citation>
    <scope>NUCLEOTIDE SEQUENCE</scope>
</reference>
<name>A0A8B6XAA8_9BURK</name>
<reference evidence="4" key="3">
    <citation type="journal article" date="2005" name="J. Biol. Chem.">
        <title>Identification and characterization of a novel vitamin B12 (cobalamin) biosynthetic enzyme (CobZ) from Rhodobacter capsulatus, containing flavin, heme, and Fe-S cofactors.</title>
        <authorList>
            <person name="McGoldrick H.M."/>
            <person name="Roessner C.A."/>
            <person name="Raux E."/>
            <person name="Lawrence A.D."/>
            <person name="McLean K.J."/>
            <person name="Munro A.W."/>
            <person name="Santabarbara S."/>
            <person name="Rigby S.E."/>
            <person name="Heathcote P."/>
            <person name="Scott A.I."/>
            <person name="Warren M.J."/>
        </authorList>
    </citation>
    <scope>NUCLEOTIDE SEQUENCE</scope>
</reference>
<feature type="transmembrane region" description="Helical" evidence="1">
    <location>
        <begin position="302"/>
        <end position="324"/>
    </location>
</feature>
<keyword evidence="1" id="KW-0472">Membrane</keyword>
<dbReference type="SUPFAM" id="SSF54862">
    <property type="entry name" value="4Fe-4S ferredoxins"/>
    <property type="match status" value="1"/>
</dbReference>
<dbReference type="RefSeq" id="WP_084545217.1">
    <property type="nucleotide sequence ID" value="NZ_AXWS01000018.1"/>
</dbReference>
<feature type="signal peptide" evidence="2">
    <location>
        <begin position="1"/>
        <end position="20"/>
    </location>
</feature>
<keyword evidence="3" id="KW-1185">Reference proteome</keyword>
<dbReference type="NCBIfam" id="NF011607">
    <property type="entry name" value="PRK15033.1"/>
    <property type="match status" value="1"/>
</dbReference>
<gene>
    <name evidence="4" type="primary">tcuB</name>
</gene>
<evidence type="ECO:0000313" key="3">
    <source>
        <dbReference type="Proteomes" id="UP000675920"/>
    </source>
</evidence>
<proteinExistence type="predicted"/>
<keyword evidence="2" id="KW-0732">Signal</keyword>